<reference evidence="11" key="3">
    <citation type="submission" date="2023-02" db="EMBL/GenBank/DDBJ databases">
        <title>Comparative genomics and fermentation flavor characterization of five lactic acid bacteria reveal flavor biosynthesis metabolic pathways in fermented muskmelon puree.</title>
        <authorList>
            <person name="Yuan L."/>
            <person name="Li M."/>
            <person name="Xu X."/>
            <person name="Lao F."/>
            <person name="Wu J."/>
        </authorList>
    </citation>
    <scope>NUCLEOTIDE SEQUENCE</scope>
    <source>
        <strain evidence="11">Pa-2</strain>
    </source>
</reference>
<evidence type="ECO:0000256" key="4">
    <source>
        <dbReference type="ARBA" id="ARBA00022729"/>
    </source>
</evidence>
<evidence type="ECO:0000256" key="1">
    <source>
        <dbReference type="ARBA" id="ARBA00004193"/>
    </source>
</evidence>
<feature type="chain" id="PRO_5042677007" evidence="7">
    <location>
        <begin position="21"/>
        <end position="349"/>
    </location>
</feature>
<dbReference type="PATRIC" id="fig|1363.32.peg.1015"/>
<dbReference type="Pfam" id="PF02608">
    <property type="entry name" value="Bmp"/>
    <property type="match status" value="1"/>
</dbReference>
<gene>
    <name evidence="9" type="primary">bmpA_1</name>
    <name evidence="9" type="ORF">ikelab_04420</name>
    <name evidence="11" type="ORF">PWF74_10370</name>
    <name evidence="10" type="ORF">SAMN05216438_103105</name>
</gene>
<evidence type="ECO:0000313" key="10">
    <source>
        <dbReference type="EMBL" id="SFL25838.1"/>
    </source>
</evidence>
<comment type="similarity">
    <text evidence="2">Belongs to the BMP lipoprotein family.</text>
</comment>
<proteinExistence type="inferred from homology"/>
<dbReference type="Gene3D" id="3.40.50.2300">
    <property type="match status" value="2"/>
</dbReference>
<protein>
    <submittedName>
        <fullName evidence="9">BMP family ABC transporter substrate-binding protein</fullName>
    </submittedName>
    <submittedName>
        <fullName evidence="11">BMP family protein</fullName>
    </submittedName>
    <submittedName>
        <fullName evidence="10">Nucleoside-binding protein</fullName>
    </submittedName>
</protein>
<name>A0A098CUZ1_9LACT</name>
<keyword evidence="6" id="KW-0449">Lipoprotein</keyword>
<dbReference type="Proteomes" id="UP000504756">
    <property type="component" value="Unassembled WGS sequence"/>
</dbReference>
<dbReference type="PANTHER" id="PTHR34296">
    <property type="entry name" value="TRANSCRIPTIONAL ACTIVATOR PROTEIN MED"/>
    <property type="match status" value="1"/>
</dbReference>
<dbReference type="eggNOG" id="COG1744">
    <property type="taxonomic scope" value="Bacteria"/>
</dbReference>
<dbReference type="EMBL" id="BLXU01000002">
    <property type="protein sequence ID" value="GFO51167.1"/>
    <property type="molecule type" value="Genomic_DNA"/>
</dbReference>
<evidence type="ECO:0000256" key="2">
    <source>
        <dbReference type="ARBA" id="ARBA00008610"/>
    </source>
</evidence>
<evidence type="ECO:0000313" key="12">
    <source>
        <dbReference type="Proteomes" id="UP000181969"/>
    </source>
</evidence>
<keyword evidence="3" id="KW-1003">Cell membrane</keyword>
<keyword evidence="5" id="KW-0472">Membrane</keyword>
<dbReference type="InterPro" id="IPR028082">
    <property type="entry name" value="Peripla_BP_I"/>
</dbReference>
<evidence type="ECO:0000313" key="13">
    <source>
        <dbReference type="Proteomes" id="UP000504756"/>
    </source>
</evidence>
<evidence type="ECO:0000256" key="5">
    <source>
        <dbReference type="ARBA" id="ARBA00023136"/>
    </source>
</evidence>
<dbReference type="EMBL" id="CP118627">
    <property type="protein sequence ID" value="WEA13871.1"/>
    <property type="molecule type" value="Genomic_DNA"/>
</dbReference>
<evidence type="ECO:0000256" key="3">
    <source>
        <dbReference type="ARBA" id="ARBA00022475"/>
    </source>
</evidence>
<feature type="domain" description="ABC transporter substrate-binding protein PnrA-like" evidence="8">
    <location>
        <begin position="41"/>
        <end position="348"/>
    </location>
</feature>
<accession>A0A098CUZ1</accession>
<reference evidence="10 12" key="1">
    <citation type="submission" date="2016-10" db="EMBL/GenBank/DDBJ databases">
        <authorList>
            <person name="de Groot N.N."/>
        </authorList>
    </citation>
    <scope>NUCLEOTIDE SEQUENCE [LARGE SCALE GENOMIC DNA]</scope>
    <source>
        <strain evidence="10 12">M79</strain>
    </source>
</reference>
<dbReference type="AlphaFoldDB" id="A0A098CUZ1"/>
<evidence type="ECO:0000256" key="7">
    <source>
        <dbReference type="SAM" id="SignalP"/>
    </source>
</evidence>
<dbReference type="Proteomes" id="UP000181969">
    <property type="component" value="Unassembled WGS sequence"/>
</dbReference>
<organism evidence="9 13">
    <name type="scientific">Lactococcus garvieae</name>
    <dbReference type="NCBI Taxonomy" id="1363"/>
    <lineage>
        <taxon>Bacteria</taxon>
        <taxon>Bacillati</taxon>
        <taxon>Bacillota</taxon>
        <taxon>Bacilli</taxon>
        <taxon>Lactobacillales</taxon>
        <taxon>Streptococcaceae</taxon>
        <taxon>Lactococcus</taxon>
    </lineage>
</organism>
<comment type="subcellular location">
    <subcellularLocation>
        <location evidence="1">Cell membrane</location>
        <topology evidence="1">Lipid-anchor</topology>
    </subcellularLocation>
</comment>
<evidence type="ECO:0000256" key="6">
    <source>
        <dbReference type="ARBA" id="ARBA00023288"/>
    </source>
</evidence>
<sequence length="349" mass="36593">MNKRIFALATVALASVIVLAGCGGRNTERSQGKTDLNAALVLGNDGVDDRSFNQSAWEGLQAWGKDNGLSKGKGINYFQSNSPAEFTSNFNSAVSGGYDLVFSIGFVLHEATSQAAQNNPDTKFAVIDSVIEGKDNVVSATFADQQSAYLAGVAAAKTSKTNHVGFIGGIKSDVLAAFETGFTAGAKSVSPDIKVDVQYAQSFTDAGKGKTMASAMYASGADVIYQAAGSVGTGLFTEAKNLNETRKEEDKVWVVGVDQDQEYLGGYTSKDGKKSNFVLVSTVKEVGNAVKDIANRTEKGKFPGGENLKYDLSNGGVTLARDNASDEAWKAVEAAKADIVSGKIEVPAK</sequence>
<dbReference type="Proteomes" id="UP001217324">
    <property type="component" value="Chromosome"/>
</dbReference>
<dbReference type="GeneID" id="75142953"/>
<dbReference type="SUPFAM" id="SSF53822">
    <property type="entry name" value="Periplasmic binding protein-like I"/>
    <property type="match status" value="1"/>
</dbReference>
<dbReference type="RefSeq" id="WP_003133762.1">
    <property type="nucleotide sequence ID" value="NZ_AP027239.1"/>
</dbReference>
<evidence type="ECO:0000313" key="9">
    <source>
        <dbReference type="EMBL" id="GFO51167.1"/>
    </source>
</evidence>
<dbReference type="GO" id="GO:0005886">
    <property type="term" value="C:plasma membrane"/>
    <property type="evidence" value="ECO:0007669"/>
    <property type="project" value="UniProtKB-SubCell"/>
</dbReference>
<evidence type="ECO:0000313" key="11">
    <source>
        <dbReference type="EMBL" id="WEA13871.1"/>
    </source>
</evidence>
<dbReference type="OrthoDB" id="9784230at2"/>
<feature type="signal peptide" evidence="7">
    <location>
        <begin position="1"/>
        <end position="20"/>
    </location>
</feature>
<dbReference type="InterPro" id="IPR003760">
    <property type="entry name" value="PnrA-like"/>
</dbReference>
<dbReference type="OMA" id="DASQEWY"/>
<dbReference type="PROSITE" id="PS51257">
    <property type="entry name" value="PROKAR_LIPOPROTEIN"/>
    <property type="match status" value="1"/>
</dbReference>
<dbReference type="EMBL" id="FOTJ01000003">
    <property type="protein sequence ID" value="SFL25838.1"/>
    <property type="molecule type" value="Genomic_DNA"/>
</dbReference>
<evidence type="ECO:0000259" key="8">
    <source>
        <dbReference type="Pfam" id="PF02608"/>
    </source>
</evidence>
<dbReference type="PANTHER" id="PTHR34296:SF2">
    <property type="entry name" value="ABC TRANSPORTER GUANOSINE-BINDING PROTEIN NUPN"/>
    <property type="match status" value="1"/>
</dbReference>
<dbReference type="CDD" id="cd06354">
    <property type="entry name" value="PBP1_PrnA-like"/>
    <property type="match status" value="1"/>
</dbReference>
<dbReference type="InterPro" id="IPR050957">
    <property type="entry name" value="BMP_lipoprotein"/>
</dbReference>
<reference evidence="9 13" key="2">
    <citation type="submission" date="2020-06" db="EMBL/GenBank/DDBJ databases">
        <title>Draft genome sequence of Lactic acid bacteria from Okinawan-style tofu.</title>
        <authorList>
            <person name="Takara I."/>
            <person name="Ikematsu S."/>
        </authorList>
    </citation>
    <scope>NUCLEOTIDE SEQUENCE [LARGE SCALE GENOMIC DNA]</scope>
    <source>
        <strain evidence="9">Lg38</strain>
        <strain evidence="13">lg38</strain>
    </source>
</reference>
<keyword evidence="4 7" id="KW-0732">Signal</keyword>